<evidence type="ECO:0000256" key="1">
    <source>
        <dbReference type="SAM" id="Phobius"/>
    </source>
</evidence>
<dbReference type="CDD" id="cd08547">
    <property type="entry name" value="Type_II_cohesin"/>
    <property type="match status" value="1"/>
</dbReference>
<evidence type="ECO:0000259" key="2">
    <source>
        <dbReference type="Pfam" id="PF00963"/>
    </source>
</evidence>
<name>A0A644ZGA7_9ZZZZ</name>
<accession>A0A644ZGA7</accession>
<comment type="caution">
    <text evidence="3">The sequence shown here is derived from an EMBL/GenBank/DDBJ whole genome shotgun (WGS) entry which is preliminary data.</text>
</comment>
<feature type="domain" description="Cohesin" evidence="2">
    <location>
        <begin position="31"/>
        <end position="134"/>
    </location>
</feature>
<protein>
    <recommendedName>
        <fullName evidence="2">Cohesin domain-containing protein</fullName>
    </recommendedName>
</protein>
<evidence type="ECO:0000313" key="3">
    <source>
        <dbReference type="EMBL" id="MPM39880.1"/>
    </source>
</evidence>
<keyword evidence="1" id="KW-0812">Transmembrane</keyword>
<dbReference type="AlphaFoldDB" id="A0A644ZGA7"/>
<keyword evidence="1" id="KW-0472">Membrane</keyword>
<keyword evidence="1" id="KW-1133">Transmembrane helix</keyword>
<sequence length="261" mass="26875">MRKLLLVMSALVLALCLIAPAAALADGEPVVQLSFGSASGEVGDTVDVPVLLTNCKSVDSVQLDINYDPAALSVVSVTPGDLFPVEYCFANTAESGVVRVACACALGLEGDGTLLTIRFKILTEAGSALTVTSRLGGSEVTYIDADFNQLTAYLSLENGGVSVGAGSVPSAAVTPWVPVSPSPTPSPTPTATPEPTVIPTEQAQAATPAPEVPAASGMDPFAYYIIGGLIVLILIVVVATAVHRRKEHELEETDGKRKGDR</sequence>
<proteinExistence type="predicted"/>
<reference evidence="3" key="1">
    <citation type="submission" date="2019-08" db="EMBL/GenBank/DDBJ databases">
        <authorList>
            <person name="Kucharzyk K."/>
            <person name="Murdoch R.W."/>
            <person name="Higgins S."/>
            <person name="Loffler F."/>
        </authorList>
    </citation>
    <scope>NUCLEOTIDE SEQUENCE</scope>
</reference>
<dbReference type="GO" id="GO:0030246">
    <property type="term" value="F:carbohydrate binding"/>
    <property type="evidence" value="ECO:0007669"/>
    <property type="project" value="InterPro"/>
</dbReference>
<feature type="transmembrane region" description="Helical" evidence="1">
    <location>
        <begin position="221"/>
        <end position="242"/>
    </location>
</feature>
<dbReference type="GO" id="GO:0000272">
    <property type="term" value="P:polysaccharide catabolic process"/>
    <property type="evidence" value="ECO:0007669"/>
    <property type="project" value="InterPro"/>
</dbReference>
<dbReference type="InterPro" id="IPR008965">
    <property type="entry name" value="CBM2/CBM3_carb-bd_dom_sf"/>
</dbReference>
<dbReference type="InterPro" id="IPR002102">
    <property type="entry name" value="Cohesin_dom"/>
</dbReference>
<dbReference type="EMBL" id="VSSQ01008799">
    <property type="protein sequence ID" value="MPM39880.1"/>
    <property type="molecule type" value="Genomic_DNA"/>
</dbReference>
<dbReference type="Gene3D" id="2.60.40.680">
    <property type="match status" value="1"/>
</dbReference>
<gene>
    <name evidence="3" type="ORF">SDC9_86516</name>
</gene>
<dbReference type="Pfam" id="PF00963">
    <property type="entry name" value="Cohesin"/>
    <property type="match status" value="1"/>
</dbReference>
<dbReference type="SUPFAM" id="SSF49384">
    <property type="entry name" value="Carbohydrate-binding domain"/>
    <property type="match status" value="1"/>
</dbReference>
<organism evidence="3">
    <name type="scientific">bioreactor metagenome</name>
    <dbReference type="NCBI Taxonomy" id="1076179"/>
    <lineage>
        <taxon>unclassified sequences</taxon>
        <taxon>metagenomes</taxon>
        <taxon>ecological metagenomes</taxon>
    </lineage>
</organism>